<feature type="domain" description="DUF4097" evidence="1">
    <location>
        <begin position="140"/>
        <end position="271"/>
    </location>
</feature>
<evidence type="ECO:0000313" key="2">
    <source>
        <dbReference type="EMBL" id="CAA9316157.1"/>
    </source>
</evidence>
<dbReference type="AlphaFoldDB" id="A0A6J4KVX0"/>
<accession>A0A6J4KVX0</accession>
<gene>
    <name evidence="2" type="ORF">AVDCRST_MAG29-136</name>
</gene>
<sequence>MPEFDTPHPVRLRVQLIAGQLTVNLTDTPVTTVAVDGKPADAVEQTRVELAGDELVIKGPRRSGFFRTDPELQIHVTAPAGSSLQADLQSADLVLTGHAADCHIRSGSGDMVIDTVRAELHLDAGSGYLRVGDLTGSGAVRSGSGDIKIGNVQGSLQCNTGSGDVQLGRVAGLTEVRSGSGDVVVESSSAELTVSTASGDQTVRKVSTGTLRLRSASGDVHVGVADGTATWLDITTVSGDVSSGLERSTQPQPDEDRVAAHVSTVSGDVQLTRA</sequence>
<dbReference type="Pfam" id="PF13349">
    <property type="entry name" value="DUF4097"/>
    <property type="match status" value="1"/>
</dbReference>
<dbReference type="PANTHER" id="PTHR34094:SF1">
    <property type="entry name" value="PROTEIN FAM185A"/>
    <property type="match status" value="1"/>
</dbReference>
<organism evidence="2">
    <name type="scientific">uncultured Nocardioidaceae bacterium</name>
    <dbReference type="NCBI Taxonomy" id="253824"/>
    <lineage>
        <taxon>Bacteria</taxon>
        <taxon>Bacillati</taxon>
        <taxon>Actinomycetota</taxon>
        <taxon>Actinomycetes</taxon>
        <taxon>Propionibacteriales</taxon>
        <taxon>Nocardioidaceae</taxon>
        <taxon>environmental samples</taxon>
    </lineage>
</organism>
<evidence type="ECO:0000259" key="1">
    <source>
        <dbReference type="Pfam" id="PF13349"/>
    </source>
</evidence>
<dbReference type="EMBL" id="CADCUG010000010">
    <property type="protein sequence ID" value="CAA9316157.1"/>
    <property type="molecule type" value="Genomic_DNA"/>
</dbReference>
<reference evidence="2" key="1">
    <citation type="submission" date="2020-02" db="EMBL/GenBank/DDBJ databases">
        <authorList>
            <person name="Meier V. D."/>
        </authorList>
    </citation>
    <scope>NUCLEOTIDE SEQUENCE</scope>
    <source>
        <strain evidence="2">AVDCRST_MAG29</strain>
    </source>
</reference>
<protein>
    <recommendedName>
        <fullName evidence="1">DUF4097 domain-containing protein</fullName>
    </recommendedName>
</protein>
<proteinExistence type="predicted"/>
<name>A0A6J4KVX0_9ACTN</name>
<dbReference type="InterPro" id="IPR025164">
    <property type="entry name" value="Toastrack_DUF4097"/>
</dbReference>
<dbReference type="PANTHER" id="PTHR34094">
    <property type="match status" value="1"/>
</dbReference>